<accession>A0A4Y7T0Q4</accession>
<feature type="signal peptide" evidence="1">
    <location>
        <begin position="1"/>
        <end position="21"/>
    </location>
</feature>
<reference evidence="2 3" key="1">
    <citation type="journal article" date="2019" name="Nat. Ecol. Evol.">
        <title>Megaphylogeny resolves global patterns of mushroom evolution.</title>
        <authorList>
            <person name="Varga T."/>
            <person name="Krizsan K."/>
            <person name="Foldi C."/>
            <person name="Dima B."/>
            <person name="Sanchez-Garcia M."/>
            <person name="Sanchez-Ramirez S."/>
            <person name="Szollosi G.J."/>
            <person name="Szarkandi J.G."/>
            <person name="Papp V."/>
            <person name="Albert L."/>
            <person name="Andreopoulos W."/>
            <person name="Angelini C."/>
            <person name="Antonin V."/>
            <person name="Barry K.W."/>
            <person name="Bougher N.L."/>
            <person name="Buchanan P."/>
            <person name="Buyck B."/>
            <person name="Bense V."/>
            <person name="Catcheside P."/>
            <person name="Chovatia M."/>
            <person name="Cooper J."/>
            <person name="Damon W."/>
            <person name="Desjardin D."/>
            <person name="Finy P."/>
            <person name="Geml J."/>
            <person name="Haridas S."/>
            <person name="Hughes K."/>
            <person name="Justo A."/>
            <person name="Karasinski D."/>
            <person name="Kautmanova I."/>
            <person name="Kiss B."/>
            <person name="Kocsube S."/>
            <person name="Kotiranta H."/>
            <person name="LaButti K.M."/>
            <person name="Lechner B.E."/>
            <person name="Liimatainen K."/>
            <person name="Lipzen A."/>
            <person name="Lukacs Z."/>
            <person name="Mihaltcheva S."/>
            <person name="Morgado L.N."/>
            <person name="Niskanen T."/>
            <person name="Noordeloos M.E."/>
            <person name="Ohm R.A."/>
            <person name="Ortiz-Santana B."/>
            <person name="Ovrebo C."/>
            <person name="Racz N."/>
            <person name="Riley R."/>
            <person name="Savchenko A."/>
            <person name="Shiryaev A."/>
            <person name="Soop K."/>
            <person name="Spirin V."/>
            <person name="Szebenyi C."/>
            <person name="Tomsovsky M."/>
            <person name="Tulloss R.E."/>
            <person name="Uehling J."/>
            <person name="Grigoriev I.V."/>
            <person name="Vagvolgyi C."/>
            <person name="Papp T."/>
            <person name="Martin F.M."/>
            <person name="Miettinen O."/>
            <person name="Hibbett D.S."/>
            <person name="Nagy L.G."/>
        </authorList>
    </citation>
    <scope>NUCLEOTIDE SEQUENCE [LARGE SCALE GENOMIC DNA]</scope>
    <source>
        <strain evidence="2 3">FP101781</strain>
    </source>
</reference>
<evidence type="ECO:0000313" key="2">
    <source>
        <dbReference type="EMBL" id="TEB27723.1"/>
    </source>
</evidence>
<organism evidence="2 3">
    <name type="scientific">Coprinellus micaceus</name>
    <name type="common">Glistening ink-cap mushroom</name>
    <name type="synonym">Coprinus micaceus</name>
    <dbReference type="NCBI Taxonomy" id="71717"/>
    <lineage>
        <taxon>Eukaryota</taxon>
        <taxon>Fungi</taxon>
        <taxon>Dikarya</taxon>
        <taxon>Basidiomycota</taxon>
        <taxon>Agaricomycotina</taxon>
        <taxon>Agaricomycetes</taxon>
        <taxon>Agaricomycetidae</taxon>
        <taxon>Agaricales</taxon>
        <taxon>Agaricineae</taxon>
        <taxon>Psathyrellaceae</taxon>
        <taxon>Coprinellus</taxon>
    </lineage>
</organism>
<evidence type="ECO:0000313" key="3">
    <source>
        <dbReference type="Proteomes" id="UP000298030"/>
    </source>
</evidence>
<protein>
    <submittedName>
        <fullName evidence="2">Uncharacterized protein</fullName>
    </submittedName>
</protein>
<keyword evidence="1" id="KW-0732">Signal</keyword>
<keyword evidence="3" id="KW-1185">Reference proteome</keyword>
<dbReference type="OrthoDB" id="3128742at2759"/>
<name>A0A4Y7T0Q4_COPMI</name>
<sequence>MQFKIFVPLTTLLTFALCAYAHPAEKPDLPTITGGPVETIPLPPTKPPTPTPTTCGPVACPLTICGGCPKGSHPVEIPRPCNCPLCTCVPDETKTPEPTPTVTCSQPIMCPLTICGRSCPPGSTPSPTPVNCRCPLCGCAPVVTSTKPTPTFTTPPVITQPPQCYENPCIAALCPVGSLPTITSRPGDACPSCSCSMTATITKPPYVTPL</sequence>
<feature type="chain" id="PRO_5021445089" evidence="1">
    <location>
        <begin position="22"/>
        <end position="210"/>
    </location>
</feature>
<gene>
    <name evidence="2" type="ORF">FA13DRAFT_854418</name>
</gene>
<proteinExistence type="predicted"/>
<dbReference type="Proteomes" id="UP000298030">
    <property type="component" value="Unassembled WGS sequence"/>
</dbReference>
<dbReference type="AlphaFoldDB" id="A0A4Y7T0Q4"/>
<dbReference type="EMBL" id="QPFP01000037">
    <property type="protein sequence ID" value="TEB27723.1"/>
    <property type="molecule type" value="Genomic_DNA"/>
</dbReference>
<comment type="caution">
    <text evidence="2">The sequence shown here is derived from an EMBL/GenBank/DDBJ whole genome shotgun (WGS) entry which is preliminary data.</text>
</comment>
<evidence type="ECO:0000256" key="1">
    <source>
        <dbReference type="SAM" id="SignalP"/>
    </source>
</evidence>